<feature type="region of interest" description="Disordered" evidence="9">
    <location>
        <begin position="767"/>
        <end position="797"/>
    </location>
</feature>
<accession>A0AAW0F762</accession>
<dbReference type="Gene3D" id="1.20.920.10">
    <property type="entry name" value="Bromodomain-like"/>
    <property type="match status" value="2"/>
</dbReference>
<feature type="compositionally biased region" description="Low complexity" evidence="9">
    <location>
        <begin position="638"/>
        <end position="647"/>
    </location>
</feature>
<evidence type="ECO:0000256" key="1">
    <source>
        <dbReference type="ARBA" id="ARBA00004123"/>
    </source>
</evidence>
<sequence>MIDQYLHMFVSKAITKLVSSSMHWGPCSSASTATLHVSRSTVLVTTTPTTTTTIMPLTAAQNTDISAILSLLLTTTNQRKRRICEIFLELVDKETYPEYYEVIPEPRCLNGVKRNLQQGKYNDPLDAYEDLNLVFLNAMYYNEESSTISRDAKTLKTMLDREWKARPGLPNPRSSPPPSSAQKRHAPAVPPQTDTPQQQQQQRQEQSSPADQGDTPDDMEIDIGGTPEPDLTPQETVRDAESDEIVKKLERVAPKWDGLADVGWAEHLTPEKQTDIVRAIIEYQDASGLRLAMSLESLPEETNKPEIPFVTPLSIPIIENKARNNGYNSSEAFDQDMTNLFLKARRSYEPTSIPYGHVLTLQRLYQALTSPTPPLGPPYVSSTYFSPLPAGPGRIKPLKTPDAEGVAGVTVFRCPTKDRTFVEEVTYKGWSIKLADWVHLMNPDDARRPIIAQVCKCWISDEPAKKDRQGITVCWYYRPEQTFHPSDRSFWENETFKTSHFADHLLPDLVEKITVQFTTRHVRGRPKAPFWYPGWPLYVCDSRYNDGERAFVRIKNWASCVPEEVRKNTEWMPIEPFERHVWPRRVPGPFFVADGEDRKRKMEALGSVPGGVGEQVEKEKGEEKVEAGTARKRPKRNAASSTPAPTAVTVAVAKTQVQAQPYTPPNQAQAQTPAPAQAQYAYTAQQQQYMMQHRVQDRSLTTGAGLTAYASTMVTEKLPPETTRFFQRDPVTHEVLWFAAPPVDMPKPSVPKYSLAYLHHLAKKRTRDEFRSETDGMDVEDESEDMQNGRPEERVEMTATERLASVMVDYPRV</sequence>
<dbReference type="PANTHER" id="PTHR16062">
    <property type="entry name" value="SWI/SNF-RELATED"/>
    <property type="match status" value="1"/>
</dbReference>
<dbReference type="InterPro" id="IPR037382">
    <property type="entry name" value="Rsc/polybromo"/>
</dbReference>
<evidence type="ECO:0000313" key="12">
    <source>
        <dbReference type="EMBL" id="KAK7675863.1"/>
    </source>
</evidence>
<dbReference type="CDD" id="cd04369">
    <property type="entry name" value="Bromodomain"/>
    <property type="match status" value="1"/>
</dbReference>
<keyword evidence="6" id="KW-0804">Transcription</keyword>
<evidence type="ECO:0000256" key="9">
    <source>
        <dbReference type="SAM" id="MobiDB-lite"/>
    </source>
</evidence>
<keyword evidence="13" id="KW-1185">Reference proteome</keyword>
<dbReference type="InterPro" id="IPR036427">
    <property type="entry name" value="Bromodomain-like_sf"/>
</dbReference>
<evidence type="ECO:0000256" key="2">
    <source>
        <dbReference type="ARBA" id="ARBA00022737"/>
    </source>
</evidence>
<evidence type="ECO:0000313" key="13">
    <source>
        <dbReference type="Proteomes" id="UP001385951"/>
    </source>
</evidence>
<dbReference type="GO" id="GO:0006338">
    <property type="term" value="P:chromatin remodeling"/>
    <property type="evidence" value="ECO:0007669"/>
    <property type="project" value="InterPro"/>
</dbReference>
<dbReference type="InterPro" id="IPR001487">
    <property type="entry name" value="Bromodomain"/>
</dbReference>
<dbReference type="PRINTS" id="PR00503">
    <property type="entry name" value="BROMODOMAIN"/>
</dbReference>
<feature type="compositionally biased region" description="Basic and acidic residues" evidence="9">
    <location>
        <begin position="615"/>
        <end position="626"/>
    </location>
</feature>
<feature type="compositionally biased region" description="Low complexity" evidence="9">
    <location>
        <begin position="191"/>
        <end position="212"/>
    </location>
</feature>
<dbReference type="Pfam" id="PF01426">
    <property type="entry name" value="BAH"/>
    <property type="match status" value="1"/>
</dbReference>
<evidence type="ECO:0000256" key="6">
    <source>
        <dbReference type="ARBA" id="ARBA00023163"/>
    </source>
</evidence>
<dbReference type="PROSITE" id="PS51038">
    <property type="entry name" value="BAH"/>
    <property type="match status" value="1"/>
</dbReference>
<comment type="caution">
    <text evidence="12">The sequence shown here is derived from an EMBL/GenBank/DDBJ whole genome shotgun (WGS) entry which is preliminary data.</text>
</comment>
<keyword evidence="4" id="KW-0805">Transcription regulation</keyword>
<dbReference type="Gene3D" id="2.30.30.490">
    <property type="match status" value="1"/>
</dbReference>
<feature type="region of interest" description="Disordered" evidence="9">
    <location>
        <begin position="163"/>
        <end position="238"/>
    </location>
</feature>
<keyword evidence="2" id="KW-0677">Repeat</keyword>
<keyword evidence="5 8" id="KW-0103">Bromodomain</keyword>
<dbReference type="Pfam" id="PF00439">
    <property type="entry name" value="Bromodomain"/>
    <property type="match status" value="2"/>
</dbReference>
<dbReference type="PROSITE" id="PS50014">
    <property type="entry name" value="BROMODOMAIN_2"/>
    <property type="match status" value="1"/>
</dbReference>
<protein>
    <submittedName>
        <fullName evidence="12">Uncharacterized protein</fullName>
    </submittedName>
</protein>
<dbReference type="AlphaFoldDB" id="A0AAW0F762"/>
<evidence type="ECO:0000259" key="11">
    <source>
        <dbReference type="PROSITE" id="PS51038"/>
    </source>
</evidence>
<organism evidence="12 13">
    <name type="scientific">Cerrena zonata</name>
    <dbReference type="NCBI Taxonomy" id="2478898"/>
    <lineage>
        <taxon>Eukaryota</taxon>
        <taxon>Fungi</taxon>
        <taxon>Dikarya</taxon>
        <taxon>Basidiomycota</taxon>
        <taxon>Agaricomycotina</taxon>
        <taxon>Agaricomycetes</taxon>
        <taxon>Polyporales</taxon>
        <taxon>Cerrenaceae</taxon>
        <taxon>Cerrena</taxon>
    </lineage>
</organism>
<dbReference type="GO" id="GO:0016586">
    <property type="term" value="C:RSC-type complex"/>
    <property type="evidence" value="ECO:0007669"/>
    <property type="project" value="InterPro"/>
</dbReference>
<reference evidence="12 13" key="1">
    <citation type="submission" date="2022-09" db="EMBL/GenBank/DDBJ databases">
        <authorList>
            <person name="Palmer J.M."/>
        </authorList>
    </citation>
    <scope>NUCLEOTIDE SEQUENCE [LARGE SCALE GENOMIC DNA]</scope>
    <source>
        <strain evidence="12 13">DSM 7382</strain>
    </source>
</reference>
<dbReference type="InterPro" id="IPR001025">
    <property type="entry name" value="BAH_dom"/>
</dbReference>
<dbReference type="SUPFAM" id="SSF47370">
    <property type="entry name" value="Bromodomain"/>
    <property type="match status" value="2"/>
</dbReference>
<evidence type="ECO:0000256" key="8">
    <source>
        <dbReference type="PROSITE-ProRule" id="PRU00035"/>
    </source>
</evidence>
<name>A0AAW0F762_9APHY</name>
<feature type="compositionally biased region" description="Pro residues" evidence="9">
    <location>
        <begin position="169"/>
        <end position="179"/>
    </location>
</feature>
<evidence type="ECO:0000256" key="5">
    <source>
        <dbReference type="ARBA" id="ARBA00023117"/>
    </source>
</evidence>
<evidence type="ECO:0000259" key="10">
    <source>
        <dbReference type="PROSITE" id="PS50014"/>
    </source>
</evidence>
<dbReference type="SMART" id="SM00439">
    <property type="entry name" value="BAH"/>
    <property type="match status" value="1"/>
</dbReference>
<dbReference type="InterPro" id="IPR043151">
    <property type="entry name" value="BAH_sf"/>
</dbReference>
<evidence type="ECO:0000256" key="4">
    <source>
        <dbReference type="ARBA" id="ARBA00023015"/>
    </source>
</evidence>
<keyword evidence="3" id="KW-0156">Chromatin regulator</keyword>
<dbReference type="GO" id="GO:0006368">
    <property type="term" value="P:transcription elongation by RNA polymerase II"/>
    <property type="evidence" value="ECO:0007669"/>
    <property type="project" value="TreeGrafter"/>
</dbReference>
<comment type="subcellular location">
    <subcellularLocation>
        <location evidence="1">Nucleus</location>
    </subcellularLocation>
</comment>
<feature type="domain" description="BAH" evidence="11">
    <location>
        <begin position="430"/>
        <end position="555"/>
    </location>
</feature>
<dbReference type="EMBL" id="JASBNA010000168">
    <property type="protein sequence ID" value="KAK7675863.1"/>
    <property type="molecule type" value="Genomic_DNA"/>
</dbReference>
<gene>
    <name evidence="12" type="ORF">QCA50_021195</name>
</gene>
<feature type="region of interest" description="Disordered" evidence="9">
    <location>
        <begin position="605"/>
        <end position="647"/>
    </location>
</feature>
<keyword evidence="7" id="KW-0539">Nucleus</keyword>
<evidence type="ECO:0000256" key="3">
    <source>
        <dbReference type="ARBA" id="ARBA00022853"/>
    </source>
</evidence>
<evidence type="ECO:0000256" key="7">
    <source>
        <dbReference type="ARBA" id="ARBA00023242"/>
    </source>
</evidence>
<dbReference type="SMART" id="SM00297">
    <property type="entry name" value="BROMO"/>
    <property type="match status" value="2"/>
</dbReference>
<dbReference type="Proteomes" id="UP001385951">
    <property type="component" value="Unassembled WGS sequence"/>
</dbReference>
<feature type="compositionally biased region" description="Acidic residues" evidence="9">
    <location>
        <begin position="775"/>
        <end position="785"/>
    </location>
</feature>
<proteinExistence type="predicted"/>
<feature type="domain" description="Bromo" evidence="10">
    <location>
        <begin position="79"/>
        <end position="149"/>
    </location>
</feature>
<dbReference type="PANTHER" id="PTHR16062:SF21">
    <property type="entry name" value="CHROMATIN STRUCTURE-REMODELING COMPLEX SUBUNIT RSC1-RELATED"/>
    <property type="match status" value="1"/>
</dbReference>
<dbReference type="GO" id="GO:0003682">
    <property type="term" value="F:chromatin binding"/>
    <property type="evidence" value="ECO:0007669"/>
    <property type="project" value="InterPro"/>
</dbReference>